<evidence type="ECO:0000313" key="2">
    <source>
        <dbReference type="EMBL" id="KAF1832562.1"/>
    </source>
</evidence>
<feature type="compositionally biased region" description="Polar residues" evidence="1">
    <location>
        <begin position="1"/>
        <end position="10"/>
    </location>
</feature>
<dbReference type="InterPro" id="IPR038765">
    <property type="entry name" value="Papain-like_cys_pep_sf"/>
</dbReference>
<dbReference type="SUPFAM" id="SSF54001">
    <property type="entry name" value="Cysteine proteinases"/>
    <property type="match status" value="1"/>
</dbReference>
<sequence>MSDTQSQDGEQPTVSPVNPAPPPQAPPPPTKEKIVDTYVGSTYLRYKTKETQEDARATYLIEVGQFVDCIRTWGGKSWFEEDHINMAISMLIDLKNRNDCYVVPTYSAASLCQIGLGYMKVEDADQRLVNSLKDEKKRWIIIPCNDGMTQNALSVIEPQTEDDASGTEASAVPKKKKKKKQKKKPAQKKKPVGQGLHWGLLIIDTKNETARWLDGLLTLKTSAKNGKNTLSIASMPSAGTAAGKVLGKKGFDSLRVRREIQDMIRRAQEMGETEKDLSLKLTPQLMRILGLMITPEQLMHALDQFGGDGKADQKRLDHIKSFEADWLKALEDGTAAAEDLTTLEAYADYIDEQNAIAAVASTKNPPSTNPTNAPETMRISIGKAHTLYNIPHSDKQVFKPSDTSRQGWPSTAKELPDFAHILDDEMKEWLALNPEIAAHEKEHSKHNDVTSAAMLHIKFKKTFLTESDEDMRKTWSTDTHVFNAYPQDVNNMSASEIRQQIMSRYEPETLTLIAKYASKKRARGGADTEGLPAPKMPKPTTTTTTTGTKKGTGIDWATISDAELEPLLNDEMRNHETAGPNKNMRTYRAIMFVHNGGDFAKESEEACKLHWVLDPDVFVEDKDYRIYRRSGRMVAQIQAPEIRDRMKKQYCPASKAGADAGGKGFSDSDSDSDLSSLRSSDDGS</sequence>
<dbReference type="AlphaFoldDB" id="A0A6A5KC81"/>
<dbReference type="Proteomes" id="UP000800040">
    <property type="component" value="Unassembled WGS sequence"/>
</dbReference>
<accession>A0A6A5KC81</accession>
<dbReference type="Gene3D" id="3.40.395.10">
    <property type="entry name" value="Adenoviral Proteinase, Chain A"/>
    <property type="match status" value="1"/>
</dbReference>
<proteinExistence type="predicted"/>
<feature type="region of interest" description="Disordered" evidence="1">
    <location>
        <begin position="521"/>
        <end position="555"/>
    </location>
</feature>
<keyword evidence="3" id="KW-1185">Reference proteome</keyword>
<dbReference type="OrthoDB" id="3800703at2759"/>
<reference evidence="2" key="1">
    <citation type="submission" date="2020-01" db="EMBL/GenBank/DDBJ databases">
        <authorList>
            <consortium name="DOE Joint Genome Institute"/>
            <person name="Haridas S."/>
            <person name="Albert R."/>
            <person name="Binder M."/>
            <person name="Bloem J."/>
            <person name="Labutti K."/>
            <person name="Salamov A."/>
            <person name="Andreopoulos B."/>
            <person name="Baker S.E."/>
            <person name="Barry K."/>
            <person name="Bills G."/>
            <person name="Bluhm B.H."/>
            <person name="Cannon C."/>
            <person name="Castanera R."/>
            <person name="Culley D.E."/>
            <person name="Daum C."/>
            <person name="Ezra D."/>
            <person name="Gonzalez J.B."/>
            <person name="Henrissat B."/>
            <person name="Kuo A."/>
            <person name="Liang C."/>
            <person name="Lipzen A."/>
            <person name="Lutzoni F."/>
            <person name="Magnuson J."/>
            <person name="Mondo S."/>
            <person name="Nolan M."/>
            <person name="Ohm R."/>
            <person name="Pangilinan J."/>
            <person name="Park H.-J."/>
            <person name="Ramirez L."/>
            <person name="Alfaro M."/>
            <person name="Sun H."/>
            <person name="Tritt A."/>
            <person name="Yoshinaga Y."/>
            <person name="Zwiers L.-H."/>
            <person name="Turgeon B.G."/>
            <person name="Goodwin S.B."/>
            <person name="Spatafora J.W."/>
            <person name="Crous P.W."/>
            <person name="Grigoriev I.V."/>
        </authorList>
    </citation>
    <scope>NUCLEOTIDE SEQUENCE</scope>
    <source>
        <strain evidence="2">P77</strain>
    </source>
</reference>
<gene>
    <name evidence="2" type="ORF">BDW02DRAFT_554596</name>
</gene>
<evidence type="ECO:0000313" key="3">
    <source>
        <dbReference type="Proteomes" id="UP000800040"/>
    </source>
</evidence>
<dbReference type="EMBL" id="ML975336">
    <property type="protein sequence ID" value="KAF1832562.1"/>
    <property type="molecule type" value="Genomic_DNA"/>
</dbReference>
<feature type="compositionally biased region" description="Low complexity" evidence="1">
    <location>
        <begin position="538"/>
        <end position="553"/>
    </location>
</feature>
<feature type="compositionally biased region" description="Pro residues" evidence="1">
    <location>
        <begin position="18"/>
        <end position="29"/>
    </location>
</feature>
<protein>
    <submittedName>
        <fullName evidence="2">Uncharacterized protein</fullName>
    </submittedName>
</protein>
<name>A0A6A5KC81_9PLEO</name>
<feature type="compositionally biased region" description="Basic residues" evidence="1">
    <location>
        <begin position="173"/>
        <end position="191"/>
    </location>
</feature>
<feature type="region of interest" description="Disordered" evidence="1">
    <location>
        <begin position="646"/>
        <end position="684"/>
    </location>
</feature>
<feature type="region of interest" description="Disordered" evidence="1">
    <location>
        <begin position="159"/>
        <end position="192"/>
    </location>
</feature>
<organism evidence="2 3">
    <name type="scientific">Decorospora gaudefroyi</name>
    <dbReference type="NCBI Taxonomy" id="184978"/>
    <lineage>
        <taxon>Eukaryota</taxon>
        <taxon>Fungi</taxon>
        <taxon>Dikarya</taxon>
        <taxon>Ascomycota</taxon>
        <taxon>Pezizomycotina</taxon>
        <taxon>Dothideomycetes</taxon>
        <taxon>Pleosporomycetidae</taxon>
        <taxon>Pleosporales</taxon>
        <taxon>Pleosporineae</taxon>
        <taxon>Pleosporaceae</taxon>
        <taxon>Decorospora</taxon>
    </lineage>
</organism>
<evidence type="ECO:0000256" key="1">
    <source>
        <dbReference type="SAM" id="MobiDB-lite"/>
    </source>
</evidence>
<feature type="region of interest" description="Disordered" evidence="1">
    <location>
        <begin position="1"/>
        <end position="33"/>
    </location>
</feature>